<dbReference type="OrthoDB" id="972532at2759"/>
<dbReference type="PANTHER" id="PTHR22838">
    <property type="entry name" value="WD REPEAT PROTEIN 26-RELATED"/>
    <property type="match status" value="1"/>
</dbReference>
<feature type="domain" description="CTLH" evidence="5">
    <location>
        <begin position="186"/>
        <end position="243"/>
    </location>
</feature>
<keyword evidence="2" id="KW-0677">Repeat</keyword>
<evidence type="ECO:0000313" key="7">
    <source>
        <dbReference type="Proteomes" id="UP000095009"/>
    </source>
</evidence>
<protein>
    <submittedName>
        <fullName evidence="6">WD40 repeat-like protein</fullName>
    </submittedName>
</protein>
<accession>A0A1E3PUT4</accession>
<dbReference type="InterPro" id="IPR036322">
    <property type="entry name" value="WD40_repeat_dom_sf"/>
</dbReference>
<dbReference type="EMBL" id="KV454406">
    <property type="protein sequence ID" value="ODQ68607.1"/>
    <property type="molecule type" value="Genomic_DNA"/>
</dbReference>
<dbReference type="PROSITE" id="PS50294">
    <property type="entry name" value="WD_REPEATS_REGION"/>
    <property type="match status" value="2"/>
</dbReference>
<evidence type="ECO:0000259" key="5">
    <source>
        <dbReference type="PROSITE" id="PS50897"/>
    </source>
</evidence>
<dbReference type="PROSITE" id="PS50897">
    <property type="entry name" value="CTLH"/>
    <property type="match status" value="1"/>
</dbReference>
<dbReference type="InterPro" id="IPR051350">
    <property type="entry name" value="WD_repeat-ST_regulator"/>
</dbReference>
<dbReference type="InterPro" id="IPR001680">
    <property type="entry name" value="WD40_rpt"/>
</dbReference>
<organism evidence="6 7">
    <name type="scientific">Nadsonia fulvescens var. elongata DSM 6958</name>
    <dbReference type="NCBI Taxonomy" id="857566"/>
    <lineage>
        <taxon>Eukaryota</taxon>
        <taxon>Fungi</taxon>
        <taxon>Dikarya</taxon>
        <taxon>Ascomycota</taxon>
        <taxon>Saccharomycotina</taxon>
        <taxon>Dipodascomycetes</taxon>
        <taxon>Dipodascales</taxon>
        <taxon>Dipodascales incertae sedis</taxon>
        <taxon>Nadsonia</taxon>
    </lineage>
</organism>
<keyword evidence="1 3" id="KW-0853">WD repeat</keyword>
<gene>
    <name evidence="6" type="ORF">NADFUDRAFT_49246</name>
</gene>
<dbReference type="STRING" id="857566.A0A1E3PUT4"/>
<dbReference type="Proteomes" id="UP000095009">
    <property type="component" value="Unassembled WGS sequence"/>
</dbReference>
<dbReference type="CDD" id="cd00200">
    <property type="entry name" value="WD40"/>
    <property type="match status" value="1"/>
</dbReference>
<evidence type="ECO:0000256" key="4">
    <source>
        <dbReference type="SAM" id="MobiDB-lite"/>
    </source>
</evidence>
<feature type="region of interest" description="Disordered" evidence="4">
    <location>
        <begin position="95"/>
        <end position="120"/>
    </location>
</feature>
<dbReference type="Pfam" id="PF23627">
    <property type="entry name" value="LisH_WDR26"/>
    <property type="match status" value="1"/>
</dbReference>
<dbReference type="Gene3D" id="2.130.10.10">
    <property type="entry name" value="YVTN repeat-like/Quinoprotein amine dehydrogenase"/>
    <property type="match status" value="3"/>
</dbReference>
<evidence type="ECO:0000256" key="2">
    <source>
        <dbReference type="ARBA" id="ARBA00022737"/>
    </source>
</evidence>
<dbReference type="GO" id="GO:0043161">
    <property type="term" value="P:proteasome-mediated ubiquitin-dependent protein catabolic process"/>
    <property type="evidence" value="ECO:0007669"/>
    <property type="project" value="TreeGrafter"/>
</dbReference>
<feature type="repeat" description="WD" evidence="3">
    <location>
        <begin position="659"/>
        <end position="689"/>
    </location>
</feature>
<feature type="repeat" description="WD" evidence="3">
    <location>
        <begin position="443"/>
        <end position="484"/>
    </location>
</feature>
<dbReference type="InterPro" id="IPR019775">
    <property type="entry name" value="WD40_repeat_CS"/>
</dbReference>
<keyword evidence="7" id="KW-1185">Reference proteome</keyword>
<evidence type="ECO:0000256" key="1">
    <source>
        <dbReference type="ARBA" id="ARBA00022574"/>
    </source>
</evidence>
<dbReference type="InterPro" id="IPR020472">
    <property type="entry name" value="WD40_PAC1"/>
</dbReference>
<dbReference type="PANTHER" id="PTHR22838:SF0">
    <property type="entry name" value="WD REPEAT-CONTAINING PROTEIN 26"/>
    <property type="match status" value="1"/>
</dbReference>
<dbReference type="GO" id="GO:0034657">
    <property type="term" value="C:GID complex"/>
    <property type="evidence" value="ECO:0007669"/>
    <property type="project" value="TreeGrafter"/>
</dbReference>
<dbReference type="PROSITE" id="PS00678">
    <property type="entry name" value="WD_REPEATS_1"/>
    <property type="match status" value="1"/>
</dbReference>
<proteinExistence type="predicted"/>
<dbReference type="Pfam" id="PF00400">
    <property type="entry name" value="WD40"/>
    <property type="match status" value="4"/>
</dbReference>
<name>A0A1E3PUT4_9ASCO</name>
<reference evidence="6 7" key="1">
    <citation type="journal article" date="2016" name="Proc. Natl. Acad. Sci. U.S.A.">
        <title>Comparative genomics of biotechnologically important yeasts.</title>
        <authorList>
            <person name="Riley R."/>
            <person name="Haridas S."/>
            <person name="Wolfe K.H."/>
            <person name="Lopes M.R."/>
            <person name="Hittinger C.T."/>
            <person name="Goeker M."/>
            <person name="Salamov A.A."/>
            <person name="Wisecaver J.H."/>
            <person name="Long T.M."/>
            <person name="Calvey C.H."/>
            <person name="Aerts A.L."/>
            <person name="Barry K.W."/>
            <person name="Choi C."/>
            <person name="Clum A."/>
            <person name="Coughlan A.Y."/>
            <person name="Deshpande S."/>
            <person name="Douglass A.P."/>
            <person name="Hanson S.J."/>
            <person name="Klenk H.-P."/>
            <person name="LaButti K.M."/>
            <person name="Lapidus A."/>
            <person name="Lindquist E.A."/>
            <person name="Lipzen A.M."/>
            <person name="Meier-Kolthoff J.P."/>
            <person name="Ohm R.A."/>
            <person name="Otillar R.P."/>
            <person name="Pangilinan J.L."/>
            <person name="Peng Y."/>
            <person name="Rokas A."/>
            <person name="Rosa C.A."/>
            <person name="Scheuner C."/>
            <person name="Sibirny A.A."/>
            <person name="Slot J.C."/>
            <person name="Stielow J.B."/>
            <person name="Sun H."/>
            <person name="Kurtzman C.P."/>
            <person name="Blackwell M."/>
            <person name="Grigoriev I.V."/>
            <person name="Jeffries T.W."/>
        </authorList>
    </citation>
    <scope>NUCLEOTIDE SEQUENCE [LARGE SCALE GENOMIC DNA]</scope>
    <source>
        <strain evidence="6 7">DSM 6958</strain>
    </source>
</reference>
<feature type="repeat" description="WD" evidence="3">
    <location>
        <begin position="712"/>
        <end position="729"/>
    </location>
</feature>
<dbReference type="AlphaFoldDB" id="A0A1E3PUT4"/>
<dbReference type="InterPro" id="IPR006595">
    <property type="entry name" value="CTLH_C"/>
</dbReference>
<dbReference type="PRINTS" id="PR00320">
    <property type="entry name" value="GPROTEINBRPT"/>
</dbReference>
<dbReference type="SUPFAM" id="SSF50978">
    <property type="entry name" value="WD40 repeat-like"/>
    <property type="match status" value="1"/>
</dbReference>
<evidence type="ECO:0000256" key="3">
    <source>
        <dbReference type="PROSITE-ProRule" id="PRU00221"/>
    </source>
</evidence>
<dbReference type="SMART" id="SM00320">
    <property type="entry name" value="WD40"/>
    <property type="match status" value="6"/>
</dbReference>
<dbReference type="InterPro" id="IPR015943">
    <property type="entry name" value="WD40/YVTN_repeat-like_dom_sf"/>
</dbReference>
<evidence type="ECO:0000313" key="6">
    <source>
        <dbReference type="EMBL" id="ODQ68607.1"/>
    </source>
</evidence>
<feature type="repeat" description="WD" evidence="3">
    <location>
        <begin position="385"/>
        <end position="426"/>
    </location>
</feature>
<dbReference type="SMART" id="SM00668">
    <property type="entry name" value="CTLH"/>
    <property type="match status" value="1"/>
</dbReference>
<dbReference type="PROSITE" id="PS50082">
    <property type="entry name" value="WD_REPEATS_2"/>
    <property type="match status" value="4"/>
</dbReference>
<sequence>MAVCIDPCVVFKTKRAKKRPSVTDSFFETTSGHSNLSKLSSYSDSSYISSLSASATSSFSIPSSVSTPACPLELSALSISSNIGHTHSLDLAENSTSVKRQRMSPPISYETDIPSTLDKGKIKDTAAPATSTALNSGSTMTTPTIPDSYFGLDRTEVTRLLIRTLQELGYDASAVHLSASSQLSVDNSQIAAFRDAISQGNWDFTVSLLDQLQFQPRTSPDYLIFLIRRQEFLEYLENGSVPEALRVLTDEITPLKISRLNELHKLSSYLMYNSLDELRIDANWDGVANGGRSRMNLFESLQGFISPKLLIPNHRLITLLNQAKQYQIERASYELVTDPFDFTLYKDYSGPETLLPLRLLSANSGSFSSTTPLSIASSDTETTISQGHKDEVWYVAFSHNGRYLASSSKDGTVIIWEVDLPTRQNSSNPSIPNEARFRVLGHLEGHTAGVSKVEWSPQDDKLLTCSKDKTAKVWDRASMTCILTTDAHGHSVHTGSWLPNGQQFITASPGGDTEKNMILWNLENGGQLVLSWSGLRVFDVAITPDGNNLVCICSAKRIHFFSLRCATDNCKDETAKDILANGIQKAGPAAKRLVVNSIKLGDTYIGGNKIDSIVGTMDPRYVLVHVSPSQIQLWDIELQIKVQVYQRPKQGNNVLRCRAFGPRDNFIISGGADGEIYVWNRSNSRLVGKFPAHDGTVNCIDSKFYPETNLHLFASGGDDSMVKLWTVPG</sequence>